<protein>
    <submittedName>
        <fullName evidence="1">IQ calmodulin-binding protein, putative</fullName>
    </submittedName>
</protein>
<sequence length="249" mass="30187">MVEAEALRKRKQAALRIAAWAARILRRRAARRKLENDSANTIARAFRTYKLQRTYFLRRRQRALSLQRNADLARMRAYEEFKSRRRAAALQILFWYQEIKCRALLKKLDSVNHMIRSRPDRDANARRIQHFWTVARERLRFLELHKTQVEKRQRTIQQERIRRAAVKIQGQFRCYQRRNELAMRRDALHADRTLAAIVIQKHVRRWLAKNTFWQEKISKLSMFRELQRLRQKERVRISGAPIAAPKHAW</sequence>
<dbReference type="Pfam" id="PF00612">
    <property type="entry name" value="IQ"/>
    <property type="match status" value="2"/>
</dbReference>
<name>A0A0S4JRG4_BODSA</name>
<dbReference type="PROSITE" id="PS50096">
    <property type="entry name" value="IQ"/>
    <property type="match status" value="1"/>
</dbReference>
<dbReference type="Gene3D" id="1.20.5.190">
    <property type="match status" value="1"/>
</dbReference>
<accession>A0A0S4JRG4</accession>
<dbReference type="EMBL" id="CYKH01001951">
    <property type="protein sequence ID" value="CUG91664.1"/>
    <property type="molecule type" value="Genomic_DNA"/>
</dbReference>
<proteinExistence type="predicted"/>
<gene>
    <name evidence="1" type="ORF">BSAL_33210</name>
</gene>
<dbReference type="InterPro" id="IPR000048">
    <property type="entry name" value="IQ_motif_EF-hand-BS"/>
</dbReference>
<dbReference type="VEuPathDB" id="TriTrypDB:BSAL_33210"/>
<dbReference type="AlphaFoldDB" id="A0A0S4JRG4"/>
<keyword evidence="2" id="KW-1185">Reference proteome</keyword>
<dbReference type="SMART" id="SM00015">
    <property type="entry name" value="IQ"/>
    <property type="match status" value="2"/>
</dbReference>
<reference evidence="2" key="1">
    <citation type="submission" date="2015-09" db="EMBL/GenBank/DDBJ databases">
        <authorList>
            <consortium name="Pathogen Informatics"/>
        </authorList>
    </citation>
    <scope>NUCLEOTIDE SEQUENCE [LARGE SCALE GENOMIC DNA]</scope>
    <source>
        <strain evidence="2">Lake Konstanz</strain>
    </source>
</reference>
<organism evidence="1 2">
    <name type="scientific">Bodo saltans</name>
    <name type="common">Flagellated protozoan</name>
    <dbReference type="NCBI Taxonomy" id="75058"/>
    <lineage>
        <taxon>Eukaryota</taxon>
        <taxon>Discoba</taxon>
        <taxon>Euglenozoa</taxon>
        <taxon>Kinetoplastea</taxon>
        <taxon>Metakinetoplastina</taxon>
        <taxon>Eubodonida</taxon>
        <taxon>Bodonidae</taxon>
        <taxon>Bodo</taxon>
    </lineage>
</organism>
<evidence type="ECO:0000313" key="1">
    <source>
        <dbReference type="EMBL" id="CUG91664.1"/>
    </source>
</evidence>
<dbReference type="Proteomes" id="UP000051952">
    <property type="component" value="Unassembled WGS sequence"/>
</dbReference>
<evidence type="ECO:0000313" key="2">
    <source>
        <dbReference type="Proteomes" id="UP000051952"/>
    </source>
</evidence>